<keyword evidence="3" id="KW-1185">Reference proteome</keyword>
<name>A0A5B8VWR6_9SPHI</name>
<dbReference type="AlphaFoldDB" id="A0A5B8VWR6"/>
<protein>
    <submittedName>
        <fullName evidence="2">SMI1/KNR4 family protein</fullName>
    </submittedName>
</protein>
<proteinExistence type="predicted"/>
<dbReference type="OrthoDB" id="646254at2"/>
<organism evidence="2 3">
    <name type="scientific">Mucilaginibacter ginsenosidivorax</name>
    <dbReference type="NCBI Taxonomy" id="862126"/>
    <lineage>
        <taxon>Bacteria</taxon>
        <taxon>Pseudomonadati</taxon>
        <taxon>Bacteroidota</taxon>
        <taxon>Sphingobacteriia</taxon>
        <taxon>Sphingobacteriales</taxon>
        <taxon>Sphingobacteriaceae</taxon>
        <taxon>Mucilaginibacter</taxon>
    </lineage>
</organism>
<dbReference type="SUPFAM" id="SSF160631">
    <property type="entry name" value="SMI1/KNR4-like"/>
    <property type="match status" value="1"/>
</dbReference>
<accession>A0A5B8VWR6</accession>
<dbReference type="InterPro" id="IPR037883">
    <property type="entry name" value="Knr4/Smi1-like_sf"/>
</dbReference>
<evidence type="ECO:0000259" key="1">
    <source>
        <dbReference type="SMART" id="SM00860"/>
    </source>
</evidence>
<reference evidence="2 3" key="1">
    <citation type="journal article" date="2013" name="J. Microbiol.">
        <title>Mucilaginibacter ginsenosidivorax sp. nov., with ginsenoside converting activity isolated from sediment.</title>
        <authorList>
            <person name="Kim J.K."/>
            <person name="Choi T.E."/>
            <person name="Liu Q.M."/>
            <person name="Park H.Y."/>
            <person name="Yi T.H."/>
            <person name="Yoon M.H."/>
            <person name="Kim S.C."/>
            <person name="Im W.T."/>
        </authorList>
    </citation>
    <scope>NUCLEOTIDE SEQUENCE [LARGE SCALE GENOMIC DNA]</scope>
    <source>
        <strain evidence="2 3">KHI28</strain>
    </source>
</reference>
<dbReference type="SMART" id="SM00860">
    <property type="entry name" value="SMI1_KNR4"/>
    <property type="match status" value="1"/>
</dbReference>
<evidence type="ECO:0000313" key="3">
    <source>
        <dbReference type="Proteomes" id="UP000321362"/>
    </source>
</evidence>
<dbReference type="Gene3D" id="3.40.1580.10">
    <property type="entry name" value="SMI1/KNR4-like"/>
    <property type="match status" value="1"/>
</dbReference>
<gene>
    <name evidence="2" type="ORF">FSB76_03540</name>
</gene>
<dbReference type="EMBL" id="CP042437">
    <property type="protein sequence ID" value="QEC75065.1"/>
    <property type="molecule type" value="Genomic_DNA"/>
</dbReference>
<sequence length="167" mass="19073">MKTILQQISKLAIQLHKTTFTDEQIKSNWLGTTAASNEAILAAESRLGIELPNDYKSFLSITNVFFTPSNATEPTFETIDKINYLKYVDAFLLEVWNKGILINVGEQLNKAIVIGGLNDEQYFFLIPPKGANSKWQYWKFANWIPGEEPYLNLESYFASVLEHMKNT</sequence>
<dbReference type="Proteomes" id="UP000321362">
    <property type="component" value="Chromosome"/>
</dbReference>
<evidence type="ECO:0000313" key="2">
    <source>
        <dbReference type="EMBL" id="QEC75065.1"/>
    </source>
</evidence>
<dbReference type="RefSeq" id="WP_147052220.1">
    <property type="nucleotide sequence ID" value="NZ_CP042437.1"/>
</dbReference>
<feature type="domain" description="Knr4/Smi1-like" evidence="1">
    <location>
        <begin position="34"/>
        <end position="159"/>
    </location>
</feature>
<dbReference type="InterPro" id="IPR018958">
    <property type="entry name" value="Knr4/Smi1-like_dom"/>
</dbReference>
<dbReference type="KEGG" id="mgk:FSB76_03540"/>
<dbReference type="Pfam" id="PF09346">
    <property type="entry name" value="SMI1_KNR4"/>
    <property type="match status" value="1"/>
</dbReference>